<feature type="region of interest" description="Disordered" evidence="6">
    <location>
        <begin position="1"/>
        <end position="30"/>
    </location>
</feature>
<evidence type="ECO:0000256" key="6">
    <source>
        <dbReference type="SAM" id="MobiDB-lite"/>
    </source>
</evidence>
<dbReference type="GO" id="GO:0022857">
    <property type="term" value="F:transmembrane transporter activity"/>
    <property type="evidence" value="ECO:0007669"/>
    <property type="project" value="InterPro"/>
</dbReference>
<reference evidence="9 10" key="1">
    <citation type="submission" date="2019-02" db="EMBL/GenBank/DDBJ databases">
        <title>Genome sequencing of the rare red list fungi Phellinidium pouzarii.</title>
        <authorList>
            <person name="Buettner E."/>
            <person name="Kellner H."/>
        </authorList>
    </citation>
    <scope>NUCLEOTIDE SEQUENCE [LARGE SCALE GENOMIC DNA]</scope>
    <source>
        <strain evidence="9 10">DSM 108285</strain>
    </source>
</reference>
<dbReference type="OrthoDB" id="419616at2759"/>
<feature type="compositionally biased region" description="Low complexity" evidence="6">
    <location>
        <begin position="445"/>
        <end position="467"/>
    </location>
</feature>
<dbReference type="InterPro" id="IPR036259">
    <property type="entry name" value="MFS_trans_sf"/>
</dbReference>
<evidence type="ECO:0000259" key="8">
    <source>
        <dbReference type="PROSITE" id="PS50850"/>
    </source>
</evidence>
<evidence type="ECO:0000256" key="1">
    <source>
        <dbReference type="ARBA" id="ARBA00004141"/>
    </source>
</evidence>
<dbReference type="AlphaFoldDB" id="A0A4S4L5K0"/>
<evidence type="ECO:0000256" key="4">
    <source>
        <dbReference type="ARBA" id="ARBA00022989"/>
    </source>
</evidence>
<feature type="compositionally biased region" description="Basic residues" evidence="6">
    <location>
        <begin position="488"/>
        <end position="498"/>
    </location>
</feature>
<organism evidence="9 10">
    <name type="scientific">Phellinidium pouzarii</name>
    <dbReference type="NCBI Taxonomy" id="167371"/>
    <lineage>
        <taxon>Eukaryota</taxon>
        <taxon>Fungi</taxon>
        <taxon>Dikarya</taxon>
        <taxon>Basidiomycota</taxon>
        <taxon>Agaricomycotina</taxon>
        <taxon>Agaricomycetes</taxon>
        <taxon>Hymenochaetales</taxon>
        <taxon>Hymenochaetaceae</taxon>
        <taxon>Phellinidium</taxon>
    </lineage>
</organism>
<feature type="domain" description="Major facilitator superfamily (MFS) profile" evidence="8">
    <location>
        <begin position="41"/>
        <end position="605"/>
    </location>
</feature>
<dbReference type="Proteomes" id="UP000308199">
    <property type="component" value="Unassembled WGS sequence"/>
</dbReference>
<keyword evidence="10" id="KW-1185">Reference proteome</keyword>
<dbReference type="Pfam" id="PF07690">
    <property type="entry name" value="MFS_1"/>
    <property type="match status" value="1"/>
</dbReference>
<evidence type="ECO:0000256" key="7">
    <source>
        <dbReference type="SAM" id="Phobius"/>
    </source>
</evidence>
<evidence type="ECO:0000256" key="2">
    <source>
        <dbReference type="ARBA" id="ARBA00022448"/>
    </source>
</evidence>
<feature type="compositionally biased region" description="Basic and acidic residues" evidence="6">
    <location>
        <begin position="18"/>
        <end position="30"/>
    </location>
</feature>
<feature type="transmembrane region" description="Helical" evidence="7">
    <location>
        <begin position="80"/>
        <end position="102"/>
    </location>
</feature>
<dbReference type="InterPro" id="IPR020846">
    <property type="entry name" value="MFS_dom"/>
</dbReference>
<protein>
    <recommendedName>
        <fullName evidence="8">Major facilitator superfamily (MFS) profile domain-containing protein</fullName>
    </recommendedName>
</protein>
<gene>
    <name evidence="9" type="ORF">EW145_g3938</name>
</gene>
<comment type="caution">
    <text evidence="9">The sequence shown here is derived from an EMBL/GenBank/DDBJ whole genome shotgun (WGS) entry which is preliminary data.</text>
</comment>
<keyword evidence="4 7" id="KW-1133">Transmembrane helix</keyword>
<keyword evidence="5 7" id="KW-0472">Membrane</keyword>
<feature type="transmembrane region" description="Helical" evidence="7">
    <location>
        <begin position="329"/>
        <end position="349"/>
    </location>
</feature>
<name>A0A4S4L5K0_9AGAM</name>
<feature type="transmembrane region" description="Helical" evidence="7">
    <location>
        <begin position="114"/>
        <end position="136"/>
    </location>
</feature>
<feature type="transmembrane region" description="Helical" evidence="7">
    <location>
        <begin position="361"/>
        <end position="381"/>
    </location>
</feature>
<dbReference type="PANTHER" id="PTHR23504:SF15">
    <property type="entry name" value="MAJOR FACILITATOR SUPERFAMILY (MFS) PROFILE DOMAIN-CONTAINING PROTEIN"/>
    <property type="match status" value="1"/>
</dbReference>
<proteinExistence type="predicted"/>
<feature type="transmembrane region" description="Helical" evidence="7">
    <location>
        <begin position="288"/>
        <end position="309"/>
    </location>
</feature>
<evidence type="ECO:0000313" key="9">
    <source>
        <dbReference type="EMBL" id="THH06664.1"/>
    </source>
</evidence>
<evidence type="ECO:0000256" key="5">
    <source>
        <dbReference type="ARBA" id="ARBA00023136"/>
    </source>
</evidence>
<dbReference type="EMBL" id="SGPK01000183">
    <property type="protein sequence ID" value="THH06664.1"/>
    <property type="molecule type" value="Genomic_DNA"/>
</dbReference>
<dbReference type="GO" id="GO:0016020">
    <property type="term" value="C:membrane"/>
    <property type="evidence" value="ECO:0007669"/>
    <property type="project" value="UniProtKB-SubCell"/>
</dbReference>
<keyword evidence="2" id="KW-0813">Transport</keyword>
<sequence length="605" mass="65077">MAAGHTRPADEETPLLRPSDDNSHDHKKLQATEETPIPWAQFSLVLFLQLAEPLTSQVIYPFVPQLIREIGITHGDETKVGYYVGMMQSIFFATQALTVFHWSRISDCVGRKPVILIGLFGLSLSMYCFGISRSFAGLVVSRSLSGALNGNIGVIKSLMGEMTDSTNVARAFAYQPIAWSSGATIGPLIGGALSHPADRFPNVFGGSEYPYALPCAIPATFSVVAWIVTFLFLKETNQTGFSFRSLFSFRFFFWHARPTTPTLKLNSDLPAEDLPSAPALRTLFTPPVLLSTTVYALLSFIDIAYRAIQPVFYSTPRSLGGLGLQPHDIGSALALLGIANGVFSVAFFARLIKRWGTRLTYLIGIASAVPIFILFPVISAVVRAEERGFRGGIAPEESLTLSVPLLLLCGTQLGLTLPLNMCYNCVFMYITAAASTTHHYSKTASGSASTRPPMSSSSSSATLFPTSRTHFDSARVASTSTTPVRSQGKGKKFAKGKGKSSLGAVNGLAQCTVSVMRCVGPYFASALYAKGLALEYGNDAYEPPEGVPGSPIFEDSPGVPGGMVWRRLGGHDGVYCDDRICLRYARCGRETPGGAVARHGSHGRC</sequence>
<evidence type="ECO:0000256" key="3">
    <source>
        <dbReference type="ARBA" id="ARBA00022692"/>
    </source>
</evidence>
<dbReference type="Gene3D" id="1.20.1250.20">
    <property type="entry name" value="MFS general substrate transporter like domains"/>
    <property type="match status" value="1"/>
</dbReference>
<comment type="subcellular location">
    <subcellularLocation>
        <location evidence="1">Membrane</location>
        <topology evidence="1">Multi-pass membrane protein</topology>
    </subcellularLocation>
</comment>
<keyword evidence="3 7" id="KW-0812">Transmembrane</keyword>
<dbReference type="SUPFAM" id="SSF103473">
    <property type="entry name" value="MFS general substrate transporter"/>
    <property type="match status" value="1"/>
</dbReference>
<dbReference type="PROSITE" id="PS50850">
    <property type="entry name" value="MFS"/>
    <property type="match status" value="1"/>
</dbReference>
<dbReference type="CDD" id="cd17330">
    <property type="entry name" value="MFS_SLC46_TetA_like"/>
    <property type="match status" value="1"/>
</dbReference>
<evidence type="ECO:0000313" key="10">
    <source>
        <dbReference type="Proteomes" id="UP000308199"/>
    </source>
</evidence>
<accession>A0A4S4L5K0</accession>
<feature type="transmembrane region" description="Helical" evidence="7">
    <location>
        <begin position="211"/>
        <end position="233"/>
    </location>
</feature>
<feature type="region of interest" description="Disordered" evidence="6">
    <location>
        <begin position="442"/>
        <end position="499"/>
    </location>
</feature>
<dbReference type="PANTHER" id="PTHR23504">
    <property type="entry name" value="MAJOR FACILITATOR SUPERFAMILY DOMAIN-CONTAINING PROTEIN 10"/>
    <property type="match status" value="1"/>
</dbReference>
<dbReference type="InterPro" id="IPR011701">
    <property type="entry name" value="MFS"/>
</dbReference>
<feature type="compositionally biased region" description="Polar residues" evidence="6">
    <location>
        <begin position="476"/>
        <end position="485"/>
    </location>
</feature>